<dbReference type="InterPro" id="IPR013249">
    <property type="entry name" value="RNA_pol_sigma70_r4_t2"/>
</dbReference>
<proteinExistence type="inferred from homology"/>
<evidence type="ECO:0000313" key="9">
    <source>
        <dbReference type="Proteomes" id="UP000618579"/>
    </source>
</evidence>
<dbReference type="InterPro" id="IPR039425">
    <property type="entry name" value="RNA_pol_sigma-70-like"/>
</dbReference>
<name>A0ABX1ZIY3_9BACL</name>
<protein>
    <submittedName>
        <fullName evidence="8">Sigma-70 family RNA polymerase sigma factor</fullName>
    </submittedName>
</protein>
<gene>
    <name evidence="8" type="ORF">GC097_02065</name>
</gene>
<reference evidence="8 9" key="1">
    <citation type="submission" date="2019-10" db="EMBL/GenBank/DDBJ databases">
        <title>Description of Paenibacillus pedi sp. nov.</title>
        <authorList>
            <person name="Carlier A."/>
            <person name="Qi S."/>
        </authorList>
    </citation>
    <scope>NUCLEOTIDE SEQUENCE [LARGE SCALE GENOMIC DNA]</scope>
    <source>
        <strain evidence="8 9">LMG 31457</strain>
    </source>
</reference>
<dbReference type="InterPro" id="IPR013324">
    <property type="entry name" value="RNA_pol_sigma_r3/r4-like"/>
</dbReference>
<dbReference type="InterPro" id="IPR013325">
    <property type="entry name" value="RNA_pol_sigma_r2"/>
</dbReference>
<keyword evidence="5" id="KW-0804">Transcription</keyword>
<dbReference type="InterPro" id="IPR007627">
    <property type="entry name" value="RNA_pol_sigma70_r2"/>
</dbReference>
<dbReference type="Gene3D" id="1.10.10.10">
    <property type="entry name" value="Winged helix-like DNA-binding domain superfamily/Winged helix DNA-binding domain"/>
    <property type="match status" value="1"/>
</dbReference>
<sequence length="184" mass="21055">MNEDDQHLANALRRRLPSALEGLMDRYGNGVYGLVNRILAGAGQTEDVEECVSDVFLAAWRRIDEYDEEKGSFRTWLLILAKYSALDARRKLLRRPGAGPFEDRVADGASVEDKVITKEASAEMIALVNDLPEPDRTIFYRRYFYYESVEQISRGLSLTGKAVENRLYRLRKMFKAKLGEGRLE</sequence>
<evidence type="ECO:0000256" key="4">
    <source>
        <dbReference type="ARBA" id="ARBA00023125"/>
    </source>
</evidence>
<keyword evidence="4" id="KW-0238">DNA-binding</keyword>
<dbReference type="PANTHER" id="PTHR43133:SF8">
    <property type="entry name" value="RNA POLYMERASE SIGMA FACTOR HI_1459-RELATED"/>
    <property type="match status" value="1"/>
</dbReference>
<dbReference type="SUPFAM" id="SSF88946">
    <property type="entry name" value="Sigma2 domain of RNA polymerase sigma factors"/>
    <property type="match status" value="1"/>
</dbReference>
<dbReference type="Pfam" id="PF04542">
    <property type="entry name" value="Sigma70_r2"/>
    <property type="match status" value="1"/>
</dbReference>
<evidence type="ECO:0000259" key="7">
    <source>
        <dbReference type="Pfam" id="PF08281"/>
    </source>
</evidence>
<dbReference type="Proteomes" id="UP000618579">
    <property type="component" value="Unassembled WGS sequence"/>
</dbReference>
<dbReference type="InterPro" id="IPR014284">
    <property type="entry name" value="RNA_pol_sigma-70_dom"/>
</dbReference>
<feature type="domain" description="RNA polymerase sigma factor 70 region 4 type 2" evidence="7">
    <location>
        <begin position="123"/>
        <end position="172"/>
    </location>
</feature>
<evidence type="ECO:0000256" key="2">
    <source>
        <dbReference type="ARBA" id="ARBA00023015"/>
    </source>
</evidence>
<dbReference type="Gene3D" id="1.10.1740.10">
    <property type="match status" value="1"/>
</dbReference>
<comment type="caution">
    <text evidence="8">The sequence shown here is derived from an EMBL/GenBank/DDBJ whole genome shotgun (WGS) entry which is preliminary data.</text>
</comment>
<keyword evidence="3" id="KW-0731">Sigma factor</keyword>
<dbReference type="RefSeq" id="WP_171681685.1">
    <property type="nucleotide sequence ID" value="NZ_WHNZ01000007.1"/>
</dbReference>
<comment type="similarity">
    <text evidence="1">Belongs to the sigma-70 factor family. ECF subfamily.</text>
</comment>
<dbReference type="NCBIfam" id="TIGR02937">
    <property type="entry name" value="sigma70-ECF"/>
    <property type="match status" value="1"/>
</dbReference>
<accession>A0ABX1ZIY3</accession>
<dbReference type="InterPro" id="IPR036388">
    <property type="entry name" value="WH-like_DNA-bd_sf"/>
</dbReference>
<dbReference type="PANTHER" id="PTHR43133">
    <property type="entry name" value="RNA POLYMERASE ECF-TYPE SIGMA FACTO"/>
    <property type="match status" value="1"/>
</dbReference>
<evidence type="ECO:0000256" key="3">
    <source>
        <dbReference type="ARBA" id="ARBA00023082"/>
    </source>
</evidence>
<organism evidence="8 9">
    <name type="scientific">Paenibacillus planticolens</name>
    <dbReference type="NCBI Taxonomy" id="2654976"/>
    <lineage>
        <taxon>Bacteria</taxon>
        <taxon>Bacillati</taxon>
        <taxon>Bacillota</taxon>
        <taxon>Bacilli</taxon>
        <taxon>Bacillales</taxon>
        <taxon>Paenibacillaceae</taxon>
        <taxon>Paenibacillus</taxon>
    </lineage>
</organism>
<dbReference type="SUPFAM" id="SSF88659">
    <property type="entry name" value="Sigma3 and sigma4 domains of RNA polymerase sigma factors"/>
    <property type="match status" value="1"/>
</dbReference>
<feature type="domain" description="RNA polymerase sigma-70 region 2" evidence="6">
    <location>
        <begin position="23"/>
        <end position="92"/>
    </location>
</feature>
<keyword evidence="9" id="KW-1185">Reference proteome</keyword>
<evidence type="ECO:0000259" key="6">
    <source>
        <dbReference type="Pfam" id="PF04542"/>
    </source>
</evidence>
<evidence type="ECO:0000313" key="8">
    <source>
        <dbReference type="EMBL" id="NOU98806.1"/>
    </source>
</evidence>
<evidence type="ECO:0000256" key="1">
    <source>
        <dbReference type="ARBA" id="ARBA00010641"/>
    </source>
</evidence>
<keyword evidence="2" id="KW-0805">Transcription regulation</keyword>
<dbReference type="Pfam" id="PF08281">
    <property type="entry name" value="Sigma70_r4_2"/>
    <property type="match status" value="1"/>
</dbReference>
<dbReference type="EMBL" id="WHNZ01000007">
    <property type="protein sequence ID" value="NOU98806.1"/>
    <property type="molecule type" value="Genomic_DNA"/>
</dbReference>
<evidence type="ECO:0000256" key="5">
    <source>
        <dbReference type="ARBA" id="ARBA00023163"/>
    </source>
</evidence>